<accession>A0A7M1SSA0</accession>
<evidence type="ECO:0000313" key="2">
    <source>
        <dbReference type="EMBL" id="QOR70448.1"/>
    </source>
</evidence>
<reference evidence="2 3" key="1">
    <citation type="submission" date="2020-10" db="EMBL/GenBank/DDBJ databases">
        <title>Haloactinobacterium sp. RN3S43, a bacterium isolated from saline soil.</title>
        <authorList>
            <person name="Sun J.-Q."/>
        </authorList>
    </citation>
    <scope>NUCLEOTIDE SEQUENCE [LARGE SCALE GENOMIC DNA]</scope>
    <source>
        <strain evidence="2 3">RN3S43</strain>
    </source>
</reference>
<protein>
    <submittedName>
        <fullName evidence="2">Uncharacterized protein</fullName>
    </submittedName>
</protein>
<keyword evidence="1" id="KW-0812">Transmembrane</keyword>
<keyword evidence="1" id="KW-1133">Transmembrane helix</keyword>
<gene>
    <name evidence="2" type="ORF">IM660_17950</name>
</gene>
<sequence length="235" mass="25800">MPRARDMPRTRRRRVVRGLGLVVLLVGLCWALLVLVATVDIVDDWTVGDVAGVVLVGSVGVGLAAVGSYVRKRATAGLVQAMREDLADLDLEVMTAYGVELRGGRYYLHSSQAAVARWLFAAALFAFFAVVGYLDEGMRLVYVFGPFAVVFVVMAVLVARVVYVLDGEGIEAGWLRRRRYSWSDVPVLGSVVLRWGIQQVRLTRAGGKPRVVIPISILEASAVDTVRLIRRLRGF</sequence>
<keyword evidence="1" id="KW-0472">Membrane</keyword>
<dbReference type="Proteomes" id="UP000593758">
    <property type="component" value="Chromosome"/>
</dbReference>
<dbReference type="KEGG" id="halt:IM660_17950"/>
<evidence type="ECO:0000313" key="3">
    <source>
        <dbReference type="Proteomes" id="UP000593758"/>
    </source>
</evidence>
<dbReference type="AlphaFoldDB" id="A0A7M1SSA0"/>
<feature type="transmembrane region" description="Helical" evidence="1">
    <location>
        <begin position="115"/>
        <end position="134"/>
    </location>
</feature>
<feature type="transmembrane region" description="Helical" evidence="1">
    <location>
        <begin position="21"/>
        <end position="39"/>
    </location>
</feature>
<dbReference type="RefSeq" id="WP_193497129.1">
    <property type="nucleotide sequence ID" value="NZ_CP063169.1"/>
</dbReference>
<proteinExistence type="predicted"/>
<keyword evidence="3" id="KW-1185">Reference proteome</keyword>
<evidence type="ECO:0000256" key="1">
    <source>
        <dbReference type="SAM" id="Phobius"/>
    </source>
</evidence>
<feature type="transmembrane region" description="Helical" evidence="1">
    <location>
        <begin position="51"/>
        <end position="70"/>
    </location>
</feature>
<feature type="transmembrane region" description="Helical" evidence="1">
    <location>
        <begin position="140"/>
        <end position="163"/>
    </location>
</feature>
<organism evidence="2 3">
    <name type="scientific">Ruania alkalisoli</name>
    <dbReference type="NCBI Taxonomy" id="2779775"/>
    <lineage>
        <taxon>Bacteria</taxon>
        <taxon>Bacillati</taxon>
        <taxon>Actinomycetota</taxon>
        <taxon>Actinomycetes</taxon>
        <taxon>Micrococcales</taxon>
        <taxon>Ruaniaceae</taxon>
        <taxon>Ruania</taxon>
    </lineage>
</organism>
<dbReference type="EMBL" id="CP063169">
    <property type="protein sequence ID" value="QOR70448.1"/>
    <property type="molecule type" value="Genomic_DNA"/>
</dbReference>
<name>A0A7M1SSA0_9MICO</name>